<evidence type="ECO:0000313" key="3">
    <source>
        <dbReference type="Proteomes" id="UP000478052"/>
    </source>
</evidence>
<keyword evidence="3" id="KW-1185">Reference proteome</keyword>
<gene>
    <name evidence="2" type="ORF">FWK35_00021428</name>
</gene>
<protein>
    <submittedName>
        <fullName evidence="2">Uncharacterized protein</fullName>
    </submittedName>
</protein>
<dbReference type="EMBL" id="VUJU01003508">
    <property type="protein sequence ID" value="KAF0757662.1"/>
    <property type="molecule type" value="Genomic_DNA"/>
</dbReference>
<sequence length="129" mass="13912">MIIIVNKKFTSNRSGRTHYGNDGSMPSILSAVTVAAIAYFALPRTHPTLLPSKTAVAVVKRSFPLCTLKCRLQITIFNEVADTPPPSLRPPALDAHPSVAVAGAATVLLSLKKQEKRKSITKAGWMRCS</sequence>
<feature type="non-terminal residue" evidence="2">
    <location>
        <position position="129"/>
    </location>
</feature>
<keyword evidence="1" id="KW-0472">Membrane</keyword>
<dbReference type="AlphaFoldDB" id="A0A6G0YL15"/>
<evidence type="ECO:0000256" key="1">
    <source>
        <dbReference type="SAM" id="Phobius"/>
    </source>
</evidence>
<feature type="transmembrane region" description="Helical" evidence="1">
    <location>
        <begin position="23"/>
        <end position="42"/>
    </location>
</feature>
<dbReference type="Proteomes" id="UP000478052">
    <property type="component" value="Unassembled WGS sequence"/>
</dbReference>
<organism evidence="2 3">
    <name type="scientific">Aphis craccivora</name>
    <name type="common">Cowpea aphid</name>
    <dbReference type="NCBI Taxonomy" id="307492"/>
    <lineage>
        <taxon>Eukaryota</taxon>
        <taxon>Metazoa</taxon>
        <taxon>Ecdysozoa</taxon>
        <taxon>Arthropoda</taxon>
        <taxon>Hexapoda</taxon>
        <taxon>Insecta</taxon>
        <taxon>Pterygota</taxon>
        <taxon>Neoptera</taxon>
        <taxon>Paraneoptera</taxon>
        <taxon>Hemiptera</taxon>
        <taxon>Sternorrhyncha</taxon>
        <taxon>Aphidomorpha</taxon>
        <taxon>Aphidoidea</taxon>
        <taxon>Aphididae</taxon>
        <taxon>Aphidini</taxon>
        <taxon>Aphis</taxon>
        <taxon>Aphis</taxon>
    </lineage>
</organism>
<accession>A0A6G0YL15</accession>
<proteinExistence type="predicted"/>
<name>A0A6G0YL15_APHCR</name>
<reference evidence="2 3" key="1">
    <citation type="submission" date="2019-08" db="EMBL/GenBank/DDBJ databases">
        <title>Whole genome of Aphis craccivora.</title>
        <authorList>
            <person name="Voronova N.V."/>
            <person name="Shulinski R.S."/>
            <person name="Bandarenka Y.V."/>
            <person name="Zhorov D.G."/>
            <person name="Warner D."/>
        </authorList>
    </citation>
    <scope>NUCLEOTIDE SEQUENCE [LARGE SCALE GENOMIC DNA]</scope>
    <source>
        <strain evidence="2">180601</strain>
        <tissue evidence="2">Whole Body</tissue>
    </source>
</reference>
<keyword evidence="1" id="KW-0812">Transmembrane</keyword>
<feature type="transmembrane region" description="Helical" evidence="1">
    <location>
        <begin position="95"/>
        <end position="111"/>
    </location>
</feature>
<keyword evidence="1" id="KW-1133">Transmembrane helix</keyword>
<evidence type="ECO:0000313" key="2">
    <source>
        <dbReference type="EMBL" id="KAF0757662.1"/>
    </source>
</evidence>
<comment type="caution">
    <text evidence="2">The sequence shown here is derived from an EMBL/GenBank/DDBJ whole genome shotgun (WGS) entry which is preliminary data.</text>
</comment>